<feature type="compositionally biased region" description="Basic and acidic residues" evidence="6">
    <location>
        <begin position="162"/>
        <end position="174"/>
    </location>
</feature>
<dbReference type="InterPro" id="IPR004029">
    <property type="entry name" value="UreE_N"/>
</dbReference>
<evidence type="ECO:0000256" key="3">
    <source>
        <dbReference type="ARBA" id="ARBA00022596"/>
    </source>
</evidence>
<evidence type="ECO:0000256" key="5">
    <source>
        <dbReference type="HAMAP-Rule" id="MF_00822"/>
    </source>
</evidence>
<comment type="caution">
    <text evidence="8">The sequence shown here is derived from an EMBL/GenBank/DDBJ whole genome shotgun (WGS) entry which is preliminary data.</text>
</comment>
<dbReference type="SMART" id="SM00988">
    <property type="entry name" value="UreE_N"/>
    <property type="match status" value="1"/>
</dbReference>
<feature type="compositionally biased region" description="Basic residues" evidence="6">
    <location>
        <begin position="152"/>
        <end position="161"/>
    </location>
</feature>
<dbReference type="Gene3D" id="2.60.260.20">
    <property type="entry name" value="Urease metallochaperone UreE, N-terminal domain"/>
    <property type="match status" value="1"/>
</dbReference>
<dbReference type="CDD" id="cd00571">
    <property type="entry name" value="UreE"/>
    <property type="match status" value="1"/>
</dbReference>
<dbReference type="Pfam" id="PF05194">
    <property type="entry name" value="UreE_C"/>
    <property type="match status" value="1"/>
</dbReference>
<dbReference type="Pfam" id="PF02814">
    <property type="entry name" value="UreE_N"/>
    <property type="match status" value="1"/>
</dbReference>
<feature type="domain" description="UreE urease accessory N-terminal" evidence="7">
    <location>
        <begin position="2"/>
        <end position="67"/>
    </location>
</feature>
<evidence type="ECO:0000256" key="4">
    <source>
        <dbReference type="ARBA" id="ARBA00023186"/>
    </source>
</evidence>
<feature type="region of interest" description="Disordered" evidence="6">
    <location>
        <begin position="141"/>
        <end position="174"/>
    </location>
</feature>
<gene>
    <name evidence="5 8" type="primary">ureE</name>
    <name evidence="8" type="ORF">GCM10009038_23010</name>
</gene>
<dbReference type="InterPro" id="IPR036118">
    <property type="entry name" value="UreE_N_sf"/>
</dbReference>
<evidence type="ECO:0000256" key="1">
    <source>
        <dbReference type="ARBA" id="ARBA00004496"/>
    </source>
</evidence>
<comment type="subcellular location">
    <subcellularLocation>
        <location evidence="1 5">Cytoplasm</location>
    </subcellularLocation>
</comment>
<evidence type="ECO:0000313" key="8">
    <source>
        <dbReference type="EMBL" id="GHB23553.1"/>
    </source>
</evidence>
<reference evidence="9" key="1">
    <citation type="journal article" date="2019" name="Int. J. Syst. Evol. Microbiol.">
        <title>The Global Catalogue of Microorganisms (GCM) 10K type strain sequencing project: providing services to taxonomists for standard genome sequencing and annotation.</title>
        <authorList>
            <consortium name="The Broad Institute Genomics Platform"/>
            <consortium name="The Broad Institute Genome Sequencing Center for Infectious Disease"/>
            <person name="Wu L."/>
            <person name="Ma J."/>
        </authorList>
    </citation>
    <scope>NUCLEOTIDE SEQUENCE [LARGE SCALE GENOMIC DNA]</scope>
    <source>
        <strain evidence="9">KCTC 32998</strain>
    </source>
</reference>
<sequence length="207" mass="22934">MMLKFTQRLEATSDAVASDSVTLPFELRCRGRLKATSDSGREIGLFLDRGPVLRDGALLRGEGGEVIEVRAAAESVATARISGQLELARLCYHLGNRHVQLAIGVEGDEGWVRFPPDHVLESLAQRLGATLEHHLAPFDPEPGAYSEVGGYHHGHHHGHDHHGHDHHADPRQAHGLEPNVDRVAEPNGRVYDFQHHHAHRHGHDHEH</sequence>
<dbReference type="SUPFAM" id="SSF69287">
    <property type="entry name" value="Urease metallochaperone UreE, N-terminal domain"/>
    <property type="match status" value="1"/>
</dbReference>
<evidence type="ECO:0000259" key="7">
    <source>
        <dbReference type="SMART" id="SM00988"/>
    </source>
</evidence>
<accession>A0ABQ3E5V4</accession>
<dbReference type="InterPro" id="IPR007864">
    <property type="entry name" value="UreE_C_dom"/>
</dbReference>
<name>A0ABQ3E5V4_9GAMM</name>
<keyword evidence="9" id="KW-1185">Reference proteome</keyword>
<dbReference type="HAMAP" id="MF_00822">
    <property type="entry name" value="UreE"/>
    <property type="match status" value="1"/>
</dbReference>
<dbReference type="Proteomes" id="UP000646745">
    <property type="component" value="Unassembled WGS sequence"/>
</dbReference>
<comment type="similarity">
    <text evidence="5">Belongs to the UreE family.</text>
</comment>
<evidence type="ECO:0000313" key="9">
    <source>
        <dbReference type="Proteomes" id="UP000646745"/>
    </source>
</evidence>
<keyword evidence="3 5" id="KW-0533">Nickel</keyword>
<keyword evidence="2 5" id="KW-0963">Cytoplasm</keyword>
<dbReference type="EMBL" id="BMZI01000005">
    <property type="protein sequence ID" value="GHB23553.1"/>
    <property type="molecule type" value="Genomic_DNA"/>
</dbReference>
<protein>
    <recommendedName>
        <fullName evidence="5">Urease accessory protein UreE</fullName>
    </recommendedName>
</protein>
<dbReference type="SUPFAM" id="SSF69737">
    <property type="entry name" value="Urease metallochaperone UreE, C-terminal domain"/>
    <property type="match status" value="1"/>
</dbReference>
<evidence type="ECO:0000256" key="2">
    <source>
        <dbReference type="ARBA" id="ARBA00022490"/>
    </source>
</evidence>
<organism evidence="8 9">
    <name type="scientific">Salinicola rhizosphaerae</name>
    <dbReference type="NCBI Taxonomy" id="1443141"/>
    <lineage>
        <taxon>Bacteria</taxon>
        <taxon>Pseudomonadati</taxon>
        <taxon>Pseudomonadota</taxon>
        <taxon>Gammaproteobacteria</taxon>
        <taxon>Oceanospirillales</taxon>
        <taxon>Halomonadaceae</taxon>
        <taxon>Salinicola</taxon>
    </lineage>
</organism>
<keyword evidence="4 5" id="KW-0143">Chaperone</keyword>
<proteinExistence type="inferred from homology"/>
<evidence type="ECO:0000256" key="6">
    <source>
        <dbReference type="SAM" id="MobiDB-lite"/>
    </source>
</evidence>
<dbReference type="Gene3D" id="3.30.70.790">
    <property type="entry name" value="UreE, C-terminal domain"/>
    <property type="match status" value="1"/>
</dbReference>
<dbReference type="InterPro" id="IPR012406">
    <property type="entry name" value="UreE"/>
</dbReference>
<comment type="function">
    <text evidence="5">Involved in urease metallocenter assembly. Binds nickel. Probably functions as a nickel donor during metallocenter assembly.</text>
</comment>
<dbReference type="NCBIfam" id="NF009751">
    <property type="entry name" value="PRK13261.1-1"/>
    <property type="match status" value="1"/>
</dbReference>